<dbReference type="InterPro" id="IPR032710">
    <property type="entry name" value="NTF2-like_dom_sf"/>
</dbReference>
<name>A0ABT5YB06_9GAMM</name>
<reference evidence="2" key="1">
    <citation type="submission" date="2022-07" db="EMBL/GenBank/DDBJ databases">
        <title>Marinobacter iranensis a new bacterium isolate from a hipersaline lake in Iran.</title>
        <authorList>
            <person name="Mohammad A.M.A."/>
            <person name="Cristina S.-P."/>
            <person name="Antonio V."/>
        </authorList>
    </citation>
    <scope>NUCLEOTIDE SEQUENCE</scope>
    <source>
        <strain evidence="2">71-i</strain>
    </source>
</reference>
<keyword evidence="3" id="KW-1185">Reference proteome</keyword>
<sequence length="155" mass="17217">MSTASIIEMGNKNSSVHETLGRFKQLFNNLCAGNMAELSSVYSESVRFTDPFSSVRGIDELTEYLTGAYANVISCGFDFGEPVVNGEDVCIPWVMHLKHERIRKGKAVDVDGISQLVIRGGRVVSHRDYFDVGQLLYENLPLMGGVIRWIRNQAG</sequence>
<dbReference type="Gene3D" id="3.10.450.50">
    <property type="match status" value="1"/>
</dbReference>
<accession>A0ABT5YB06</accession>
<protein>
    <submittedName>
        <fullName evidence="2">Nuclear transport factor 2 family protein</fullName>
    </submittedName>
</protein>
<feature type="domain" description="SnoaL-like" evidence="1">
    <location>
        <begin position="25"/>
        <end position="126"/>
    </location>
</feature>
<evidence type="ECO:0000259" key="1">
    <source>
        <dbReference type="Pfam" id="PF12680"/>
    </source>
</evidence>
<evidence type="ECO:0000313" key="2">
    <source>
        <dbReference type="EMBL" id="MDF0750250.1"/>
    </source>
</evidence>
<proteinExistence type="predicted"/>
<dbReference type="Pfam" id="PF12680">
    <property type="entry name" value="SnoaL_2"/>
    <property type="match status" value="1"/>
</dbReference>
<organism evidence="2 3">
    <name type="scientific">Marinobacter iranensis</name>
    <dbReference type="NCBI Taxonomy" id="2962607"/>
    <lineage>
        <taxon>Bacteria</taxon>
        <taxon>Pseudomonadati</taxon>
        <taxon>Pseudomonadota</taxon>
        <taxon>Gammaproteobacteria</taxon>
        <taxon>Pseudomonadales</taxon>
        <taxon>Marinobacteraceae</taxon>
        <taxon>Marinobacter</taxon>
    </lineage>
</organism>
<comment type="caution">
    <text evidence="2">The sequence shown here is derived from an EMBL/GenBank/DDBJ whole genome shotgun (WGS) entry which is preliminary data.</text>
</comment>
<gene>
    <name evidence="2" type="ORF">NLU14_08410</name>
</gene>
<dbReference type="SUPFAM" id="SSF54427">
    <property type="entry name" value="NTF2-like"/>
    <property type="match status" value="1"/>
</dbReference>
<dbReference type="Proteomes" id="UP001143391">
    <property type="component" value="Unassembled WGS sequence"/>
</dbReference>
<dbReference type="InterPro" id="IPR037401">
    <property type="entry name" value="SnoaL-like"/>
</dbReference>
<dbReference type="EMBL" id="JANCMW010000004">
    <property type="protein sequence ID" value="MDF0750250.1"/>
    <property type="molecule type" value="Genomic_DNA"/>
</dbReference>
<dbReference type="RefSeq" id="WP_275705782.1">
    <property type="nucleotide sequence ID" value="NZ_JANCMW010000004.1"/>
</dbReference>
<evidence type="ECO:0000313" key="3">
    <source>
        <dbReference type="Proteomes" id="UP001143391"/>
    </source>
</evidence>